<proteinExistence type="predicted"/>
<dbReference type="InterPro" id="IPR043502">
    <property type="entry name" value="DNA/RNA_pol_sf"/>
</dbReference>
<reference evidence="3 4" key="1">
    <citation type="submission" date="2024-02" db="EMBL/GenBank/DDBJ databases">
        <authorList>
            <person name="Chen Y."/>
            <person name="Shah S."/>
            <person name="Dougan E. K."/>
            <person name="Thang M."/>
            <person name="Chan C."/>
        </authorList>
    </citation>
    <scope>NUCLEOTIDE SEQUENCE [LARGE SCALE GENOMIC DNA]</scope>
</reference>
<protein>
    <submittedName>
        <fullName evidence="3">LINE-1 retrotransposable element ORF2 protein (ORF2p) (Long interspersed element-1) (L1) (Retrovirus-related Pol polyprotein LINE-1)</fullName>
    </submittedName>
</protein>
<comment type="caution">
    <text evidence="3">The sequence shown here is derived from an EMBL/GenBank/DDBJ whole genome shotgun (WGS) entry which is preliminary data.</text>
</comment>
<feature type="region of interest" description="Disordered" evidence="1">
    <location>
        <begin position="1"/>
        <end position="29"/>
    </location>
</feature>
<feature type="region of interest" description="Disordered" evidence="1">
    <location>
        <begin position="679"/>
        <end position="708"/>
    </location>
</feature>
<dbReference type="EMBL" id="CAXAMM010023681">
    <property type="protein sequence ID" value="CAK9054004.1"/>
    <property type="molecule type" value="Genomic_DNA"/>
</dbReference>
<name>A0ABP0MTF2_9DINO</name>
<sequence>MAASADAPPYGLGSPDPLSRGPLPGVAGEVTEATEAGLSTTDRVVGVTVKAMSLREVNPVEASERLNGTLRRRSRIECDNPDVRGTTEANKGEKTRRPRGGLETVAVLAPSVLTQRNRPTVKAPAGSTQGVAIVLDPQMKAAWERARFYTQLSSLVAKGKHPWGRSRPLDDLSRVPRLNVARLQNPDVAQAFNEAVFDLVRDDLASDLSLWQYAVRRAAEHVCGPSIRHRRPLWQVENSAALQKLAVTKQRAFLGLDGSASSVQHYRSVKKACRREVRVILNRWWSDRAAAIQLEVDTKTPNHQFAGFKELRQVFVPGHRPASNLKGSDGSLLRTRAERVTRSLLQCRNSSGAYDSVSREGLWALLLHKGVPLHLVNLIRQYYSGKVARISVEGILSKEIPLHTGLGQGCCMAPTLFNVFLAAVMEHWTASVSNVLKWPYRLDGVLRRHMDPGTLRKYSTWETLMLHDLGYADDAAFIADTYEQLASWARALQAHYSTWGLSLSVAKTEALTTAAEGGRGPISMDAPEGAPSQIQFSSCFQYLGTQISQDGSCVSDISRRLDLARKAFWQLTANVWDLRQCLGVPSVMDLVSQARLRWLGHVARMDSSRLPKRMMFAFLPASVGVARPVGRRAGKWLQETYVEDLNQAQIALPTWMHQARADDGRPWRQMVYQVAPWRHPRAPGPGVQPPSDASEVRAPSRVQKRSFTQKTDDLAGALESLLPAQSWLYREASLGGRATLWTTLQEELTSSLGSHWAALETARAMPGRDRERERDNVVGRSEFDRLQKGHDQLAAQLERVAAVAVRASSDAGEARADLQLVFFLQGRIRTKVMETLASYNSERPGILDGSRDKGPPLKCRIYEDLLAATLDQGAGQPTAVQALAALKDYPTGPAAIHSVGNLGKPREVKTHLGLCLYSSLGLARAAASVSCGPILTWAVSSAKVLTAGLIWDASLVCADFGLRVPGKGGGKGKTTRVSPKRSASDAADARRSRARR</sequence>
<dbReference type="SUPFAM" id="SSF56672">
    <property type="entry name" value="DNA/RNA polymerases"/>
    <property type="match status" value="1"/>
</dbReference>
<dbReference type="PANTHER" id="PTHR47027">
    <property type="entry name" value="REVERSE TRANSCRIPTASE DOMAIN-CONTAINING PROTEIN"/>
    <property type="match status" value="1"/>
</dbReference>
<evidence type="ECO:0000259" key="2">
    <source>
        <dbReference type="Pfam" id="PF00078"/>
    </source>
</evidence>
<evidence type="ECO:0000313" key="3">
    <source>
        <dbReference type="EMBL" id="CAK9054004.1"/>
    </source>
</evidence>
<feature type="region of interest" description="Disordered" evidence="1">
    <location>
        <begin position="968"/>
        <end position="996"/>
    </location>
</feature>
<feature type="region of interest" description="Disordered" evidence="1">
    <location>
        <begin position="78"/>
        <end position="98"/>
    </location>
</feature>
<feature type="compositionally biased region" description="Basic and acidic residues" evidence="1">
    <location>
        <begin position="987"/>
        <end position="996"/>
    </location>
</feature>
<dbReference type="InterPro" id="IPR000477">
    <property type="entry name" value="RT_dom"/>
</dbReference>
<dbReference type="Proteomes" id="UP001642464">
    <property type="component" value="Unassembled WGS sequence"/>
</dbReference>
<evidence type="ECO:0000256" key="1">
    <source>
        <dbReference type="SAM" id="MobiDB-lite"/>
    </source>
</evidence>
<feature type="domain" description="Reverse transcriptase" evidence="2">
    <location>
        <begin position="351"/>
        <end position="547"/>
    </location>
</feature>
<organism evidence="3 4">
    <name type="scientific">Durusdinium trenchii</name>
    <dbReference type="NCBI Taxonomy" id="1381693"/>
    <lineage>
        <taxon>Eukaryota</taxon>
        <taxon>Sar</taxon>
        <taxon>Alveolata</taxon>
        <taxon>Dinophyceae</taxon>
        <taxon>Suessiales</taxon>
        <taxon>Symbiodiniaceae</taxon>
        <taxon>Durusdinium</taxon>
    </lineage>
</organism>
<keyword evidence="4" id="KW-1185">Reference proteome</keyword>
<evidence type="ECO:0000313" key="4">
    <source>
        <dbReference type="Proteomes" id="UP001642464"/>
    </source>
</evidence>
<accession>A0ABP0MTF2</accession>
<dbReference type="PANTHER" id="PTHR47027:SF20">
    <property type="entry name" value="REVERSE TRANSCRIPTASE-LIKE PROTEIN WITH RNA-DIRECTED DNA POLYMERASE DOMAIN"/>
    <property type="match status" value="1"/>
</dbReference>
<gene>
    <name evidence="3" type="ORF">SCF082_LOCUS29378</name>
</gene>
<dbReference type="Pfam" id="PF00078">
    <property type="entry name" value="RVT_1"/>
    <property type="match status" value="1"/>
</dbReference>